<dbReference type="Proteomes" id="UP000706039">
    <property type="component" value="Unassembled WGS sequence"/>
</dbReference>
<dbReference type="RefSeq" id="WP_222992417.1">
    <property type="nucleotide sequence ID" value="NZ_JAINVV010000011.1"/>
</dbReference>
<evidence type="ECO:0000313" key="3">
    <source>
        <dbReference type="Proteomes" id="UP000706039"/>
    </source>
</evidence>
<comment type="caution">
    <text evidence="2">The sequence shown here is derived from an EMBL/GenBank/DDBJ whole genome shotgun (WGS) entry which is preliminary data.</text>
</comment>
<name>A0ABS7PVE2_9SPHN</name>
<evidence type="ECO:0000256" key="1">
    <source>
        <dbReference type="SAM" id="SignalP"/>
    </source>
</evidence>
<organism evidence="2 3">
    <name type="scientific">Sphingomonas colocasiae</name>
    <dbReference type="NCBI Taxonomy" id="1848973"/>
    <lineage>
        <taxon>Bacteria</taxon>
        <taxon>Pseudomonadati</taxon>
        <taxon>Pseudomonadota</taxon>
        <taxon>Alphaproteobacteria</taxon>
        <taxon>Sphingomonadales</taxon>
        <taxon>Sphingomonadaceae</taxon>
        <taxon>Sphingomonas</taxon>
    </lineage>
</organism>
<feature type="signal peptide" evidence="1">
    <location>
        <begin position="1"/>
        <end position="16"/>
    </location>
</feature>
<protein>
    <submittedName>
        <fullName evidence="2">Uncharacterized protein</fullName>
    </submittedName>
</protein>
<feature type="chain" id="PRO_5047488452" evidence="1">
    <location>
        <begin position="17"/>
        <end position="140"/>
    </location>
</feature>
<gene>
    <name evidence="2" type="ORF">K7G82_23690</name>
</gene>
<proteinExistence type="predicted"/>
<evidence type="ECO:0000313" key="2">
    <source>
        <dbReference type="EMBL" id="MBY8825327.1"/>
    </source>
</evidence>
<keyword evidence="1" id="KW-0732">Signal</keyword>
<dbReference type="EMBL" id="JAINVV010000011">
    <property type="protein sequence ID" value="MBY8825327.1"/>
    <property type="molecule type" value="Genomic_DNA"/>
</dbReference>
<reference evidence="2 3" key="1">
    <citation type="submission" date="2021-08" db="EMBL/GenBank/DDBJ databases">
        <authorList>
            <person name="Tuo L."/>
        </authorList>
    </citation>
    <scope>NUCLEOTIDE SEQUENCE [LARGE SCALE GENOMIC DNA]</scope>
    <source>
        <strain evidence="2 3">JCM 31229</strain>
    </source>
</reference>
<sequence length="140" mass="16524">MRLFLFWIALLTPYFAAENYNDIDVDFQRQKYKITSEQVHIEERLKLLDEKIYYISSGVCENASRKIILDNISHSINKIVDRYNTLMSRYVAGDILLLEYYDCPKVMYRKFYKMVREAASEIKALDAAVQQLEAMRLSSS</sequence>
<keyword evidence="3" id="KW-1185">Reference proteome</keyword>
<accession>A0ABS7PVE2</accession>